<dbReference type="SMART" id="SM00859">
    <property type="entry name" value="Semialdhyde_dh"/>
    <property type="match status" value="1"/>
</dbReference>
<dbReference type="EMBL" id="CP092900">
    <property type="protein sequence ID" value="UTC24773.1"/>
    <property type="molecule type" value="Genomic_DNA"/>
</dbReference>
<feature type="domain" description="Semialdehyde dehydrogenase NAD-binding" evidence="2">
    <location>
        <begin position="3"/>
        <end position="115"/>
    </location>
</feature>
<organism evidence="3 4">
    <name type="scientific">Candidatus Comchoanobacter bicostacola</name>
    <dbReference type="NCBI Taxonomy" id="2919598"/>
    <lineage>
        <taxon>Bacteria</taxon>
        <taxon>Pseudomonadati</taxon>
        <taxon>Pseudomonadota</taxon>
        <taxon>Gammaproteobacteria</taxon>
        <taxon>Candidatus Comchoanobacterales</taxon>
        <taxon>Candidatus Comchoanobacteraceae</taxon>
        <taxon>Candidatus Comchoanobacter</taxon>
    </lineage>
</organism>
<name>A0ABY5DLD7_9GAMM</name>
<evidence type="ECO:0000256" key="1">
    <source>
        <dbReference type="ARBA" id="ARBA00010584"/>
    </source>
</evidence>
<keyword evidence="4" id="KW-1185">Reference proteome</keyword>
<dbReference type="InterPro" id="IPR012280">
    <property type="entry name" value="Semialdhyde_DH_dimer_dom"/>
</dbReference>
<dbReference type="SUPFAM" id="SSF51735">
    <property type="entry name" value="NAD(P)-binding Rossmann-fold domains"/>
    <property type="match status" value="1"/>
</dbReference>
<protein>
    <recommendedName>
        <fullName evidence="2">Semialdehyde dehydrogenase NAD-binding domain-containing protein</fullName>
    </recommendedName>
</protein>
<sequence>MDKVLVLGATGLVGRTCIEILQNYAVRVDAAASDRSENQVLIVNNQAFVVKGVSHLNYSDYDVVFLCVSASVAKSQYKRLISSDCLVIDNSSAFRMHGNIPLVVASLNLNQGVNKQWIASPNCVVTPLVMVLSVIQKVGSLSAVFVATYQSLSGAGQAALNSQGDYSNRVIPFIGDVDKDTNRCSEEVKIINEVKRLTQVSIEVMTVRVPVNYGHSMVLHAQLPDTINFEQLVELFKDCPYITLHTESAFDLSVVRKSMSVHIGRIVVNESNQCTIWFAADNLYLGAAGNMCDILKQLCEMKVEEK</sequence>
<dbReference type="Pfam" id="PF02774">
    <property type="entry name" value="Semialdhyde_dhC"/>
    <property type="match status" value="1"/>
</dbReference>
<dbReference type="InterPro" id="IPR000534">
    <property type="entry name" value="Semialdehyde_DH_NAD-bd"/>
</dbReference>
<dbReference type="Proteomes" id="UP001055955">
    <property type="component" value="Chromosome"/>
</dbReference>
<evidence type="ECO:0000259" key="2">
    <source>
        <dbReference type="SMART" id="SM00859"/>
    </source>
</evidence>
<dbReference type="Pfam" id="PF01118">
    <property type="entry name" value="Semialdhyde_dh"/>
    <property type="match status" value="1"/>
</dbReference>
<dbReference type="PANTHER" id="PTHR46278:SF2">
    <property type="entry name" value="ASPARTATE-SEMIALDEHYDE DEHYDROGENASE"/>
    <property type="match status" value="1"/>
</dbReference>
<gene>
    <name evidence="3" type="ORF">MMH89_01215</name>
</gene>
<evidence type="ECO:0000313" key="3">
    <source>
        <dbReference type="EMBL" id="UTC24773.1"/>
    </source>
</evidence>
<reference evidence="3 4" key="1">
    <citation type="journal article" date="2022" name="Nat. Microbiol.">
        <title>The microbiome of a bacterivorous marine choanoflagellate contains a resource-demanding obligate bacterial associate.</title>
        <authorList>
            <person name="Needham D.M."/>
            <person name="Poirier C."/>
            <person name="Bachy C."/>
            <person name="George E.E."/>
            <person name="Wilken S."/>
            <person name="Yung C.C.M."/>
            <person name="Limardo A.J."/>
            <person name="Morando M."/>
            <person name="Sudek L."/>
            <person name="Malmstrom R.R."/>
            <person name="Keeling P.J."/>
            <person name="Santoro A.E."/>
            <person name="Worden A.Z."/>
        </authorList>
    </citation>
    <scope>NUCLEOTIDE SEQUENCE [LARGE SCALE GENOMIC DNA]</scope>
    <source>
        <strain evidence="3 4">Comchoano-1</strain>
    </source>
</reference>
<comment type="similarity">
    <text evidence="1">Belongs to the aspartate-semialdehyde dehydrogenase family.</text>
</comment>
<dbReference type="Gene3D" id="3.40.50.720">
    <property type="entry name" value="NAD(P)-binding Rossmann-like Domain"/>
    <property type="match status" value="1"/>
</dbReference>
<dbReference type="Gene3D" id="3.30.360.10">
    <property type="entry name" value="Dihydrodipicolinate Reductase, domain 2"/>
    <property type="match status" value="1"/>
</dbReference>
<proteinExistence type="inferred from homology"/>
<dbReference type="PANTHER" id="PTHR46278">
    <property type="entry name" value="DEHYDROGENASE, PUTATIVE-RELATED"/>
    <property type="match status" value="1"/>
</dbReference>
<dbReference type="InterPro" id="IPR036291">
    <property type="entry name" value="NAD(P)-bd_dom_sf"/>
</dbReference>
<dbReference type="PIRSF" id="PIRSF000148">
    <property type="entry name" value="ASA_dh"/>
    <property type="match status" value="1"/>
</dbReference>
<dbReference type="SUPFAM" id="SSF55347">
    <property type="entry name" value="Glyceraldehyde-3-phosphate dehydrogenase-like, C-terminal domain"/>
    <property type="match status" value="1"/>
</dbReference>
<accession>A0ABY5DLD7</accession>
<dbReference type="RefSeq" id="WP_258568562.1">
    <property type="nucleotide sequence ID" value="NZ_CP092900.1"/>
</dbReference>
<evidence type="ECO:0000313" key="4">
    <source>
        <dbReference type="Proteomes" id="UP001055955"/>
    </source>
</evidence>